<name>A0A4Y2IDG5_ARAVE</name>
<accession>A0A4Y2IDG5</accession>
<organism evidence="2 3">
    <name type="scientific">Araneus ventricosus</name>
    <name type="common">Orbweaver spider</name>
    <name type="synonym">Epeira ventricosa</name>
    <dbReference type="NCBI Taxonomy" id="182803"/>
    <lineage>
        <taxon>Eukaryota</taxon>
        <taxon>Metazoa</taxon>
        <taxon>Ecdysozoa</taxon>
        <taxon>Arthropoda</taxon>
        <taxon>Chelicerata</taxon>
        <taxon>Arachnida</taxon>
        <taxon>Araneae</taxon>
        <taxon>Araneomorphae</taxon>
        <taxon>Entelegynae</taxon>
        <taxon>Araneoidea</taxon>
        <taxon>Araneidae</taxon>
        <taxon>Araneus</taxon>
    </lineage>
</organism>
<gene>
    <name evidence="2" type="ORF">AVEN_152092_1</name>
</gene>
<dbReference type="InterPro" id="IPR049012">
    <property type="entry name" value="Mutator_transp_dom"/>
</dbReference>
<proteinExistence type="predicted"/>
<evidence type="ECO:0000259" key="1">
    <source>
        <dbReference type="Pfam" id="PF20700"/>
    </source>
</evidence>
<evidence type="ECO:0000313" key="2">
    <source>
        <dbReference type="EMBL" id="GBM75777.1"/>
    </source>
</evidence>
<evidence type="ECO:0000313" key="3">
    <source>
        <dbReference type="Proteomes" id="UP000499080"/>
    </source>
</evidence>
<sequence length="274" mass="30991">MESAVSEERSLAIQRGDVDSEGIPLLTVVVDGSWAKRSYKTNYASLSGVAAIVGLESKKVLFVGVRNKYCVICARAKSKGLKPDEHKCFRNWMGSSSAMEADIVVDGFTKSVEMHGVKYARFIGDGDNNVYKKILDSMPYDNLTVEKIECKNHLLRNMCNKLKDIARNGKIGHITLRKLIRSRFLPIRTAVMMAIKYRKEEPSKTENDKIMSLRQDIMNVPFHVFGSHENCEPYFCRDKKDKNYMTGLKTSGLLCRLLDVLNSLSDHARSLIKD</sequence>
<feature type="non-terminal residue" evidence="2">
    <location>
        <position position="274"/>
    </location>
</feature>
<feature type="domain" description="Mutator-like transposase" evidence="1">
    <location>
        <begin position="1"/>
        <end position="236"/>
    </location>
</feature>
<comment type="caution">
    <text evidence="2">The sequence shown here is derived from an EMBL/GenBank/DDBJ whole genome shotgun (WGS) entry which is preliminary data.</text>
</comment>
<dbReference type="Proteomes" id="UP000499080">
    <property type="component" value="Unassembled WGS sequence"/>
</dbReference>
<protein>
    <recommendedName>
        <fullName evidence="1">Mutator-like transposase domain-containing protein</fullName>
    </recommendedName>
</protein>
<keyword evidence="3" id="KW-1185">Reference proteome</keyword>
<dbReference type="EMBL" id="BGPR01262557">
    <property type="protein sequence ID" value="GBM75777.1"/>
    <property type="molecule type" value="Genomic_DNA"/>
</dbReference>
<dbReference type="Pfam" id="PF20700">
    <property type="entry name" value="Mutator"/>
    <property type="match status" value="1"/>
</dbReference>
<dbReference type="OrthoDB" id="6429269at2759"/>
<reference evidence="2 3" key="1">
    <citation type="journal article" date="2019" name="Sci. Rep.">
        <title>Orb-weaving spider Araneus ventricosus genome elucidates the spidroin gene catalogue.</title>
        <authorList>
            <person name="Kono N."/>
            <person name="Nakamura H."/>
            <person name="Ohtoshi R."/>
            <person name="Moran D.A.P."/>
            <person name="Shinohara A."/>
            <person name="Yoshida Y."/>
            <person name="Fujiwara M."/>
            <person name="Mori M."/>
            <person name="Tomita M."/>
            <person name="Arakawa K."/>
        </authorList>
    </citation>
    <scope>NUCLEOTIDE SEQUENCE [LARGE SCALE GENOMIC DNA]</scope>
</reference>
<dbReference type="AlphaFoldDB" id="A0A4Y2IDG5"/>